<dbReference type="Proteomes" id="UP001157502">
    <property type="component" value="Chromosome 9"/>
</dbReference>
<gene>
    <name evidence="1" type="ORF">DPEC_G00107690</name>
</gene>
<accession>A0ACC2GSF5</accession>
<reference evidence="1" key="1">
    <citation type="submission" date="2021-05" db="EMBL/GenBank/DDBJ databases">
        <authorList>
            <person name="Pan Q."/>
            <person name="Jouanno E."/>
            <person name="Zahm M."/>
            <person name="Klopp C."/>
            <person name="Cabau C."/>
            <person name="Louis A."/>
            <person name="Berthelot C."/>
            <person name="Parey E."/>
            <person name="Roest Crollius H."/>
            <person name="Montfort J."/>
            <person name="Robinson-Rechavi M."/>
            <person name="Bouchez O."/>
            <person name="Lampietro C."/>
            <person name="Lopez Roques C."/>
            <person name="Donnadieu C."/>
            <person name="Postlethwait J."/>
            <person name="Bobe J."/>
            <person name="Dillon D."/>
            <person name="Chandos A."/>
            <person name="von Hippel F."/>
            <person name="Guiguen Y."/>
        </authorList>
    </citation>
    <scope>NUCLEOTIDE SEQUENCE</scope>
    <source>
        <strain evidence="1">YG-Jan2019</strain>
    </source>
</reference>
<dbReference type="EMBL" id="CM055736">
    <property type="protein sequence ID" value="KAJ8006480.1"/>
    <property type="molecule type" value="Genomic_DNA"/>
</dbReference>
<evidence type="ECO:0000313" key="2">
    <source>
        <dbReference type="Proteomes" id="UP001157502"/>
    </source>
</evidence>
<evidence type="ECO:0000313" key="1">
    <source>
        <dbReference type="EMBL" id="KAJ8006480.1"/>
    </source>
</evidence>
<name>A0ACC2GSF5_DALPE</name>
<sequence>MGTDGAAVMTGRLNGEAKQLQDDFPWLMPVACAAHHIALACRDASSEVPYMSTFRDHLQQLHQYFQNSANRTAVLKAASQSLGLENLKVKADVLPHLARLSRIFQREEVNFLAIKEQVMEPYLDGLQDSLDRRFQNLNIMGAFHVLGPQAVKEDDSINFESINRTVMHCKNGHLLSSIC</sequence>
<organism evidence="1 2">
    <name type="scientific">Dallia pectoralis</name>
    <name type="common">Alaska blackfish</name>
    <dbReference type="NCBI Taxonomy" id="75939"/>
    <lineage>
        <taxon>Eukaryota</taxon>
        <taxon>Metazoa</taxon>
        <taxon>Chordata</taxon>
        <taxon>Craniata</taxon>
        <taxon>Vertebrata</taxon>
        <taxon>Euteleostomi</taxon>
        <taxon>Actinopterygii</taxon>
        <taxon>Neopterygii</taxon>
        <taxon>Teleostei</taxon>
        <taxon>Protacanthopterygii</taxon>
        <taxon>Esociformes</taxon>
        <taxon>Umbridae</taxon>
        <taxon>Dallia</taxon>
    </lineage>
</organism>
<protein>
    <submittedName>
        <fullName evidence="1">Uncharacterized protein</fullName>
    </submittedName>
</protein>
<keyword evidence="2" id="KW-1185">Reference proteome</keyword>
<comment type="caution">
    <text evidence="1">The sequence shown here is derived from an EMBL/GenBank/DDBJ whole genome shotgun (WGS) entry which is preliminary data.</text>
</comment>
<proteinExistence type="predicted"/>